<dbReference type="PANTHER" id="PTHR33155">
    <property type="entry name" value="FANTASTIC FOUR-LIKE PROTEIN (DUF3049)"/>
    <property type="match status" value="1"/>
</dbReference>
<dbReference type="EMBL" id="JACMSC010000006">
    <property type="protein sequence ID" value="KAG6518273.1"/>
    <property type="molecule type" value="Genomic_DNA"/>
</dbReference>
<dbReference type="AlphaFoldDB" id="A0A8J5H482"/>
<comment type="similarity">
    <text evidence="1">Belongs to the fantastic four family.</text>
</comment>
<evidence type="ECO:0000259" key="3">
    <source>
        <dbReference type="Pfam" id="PF11250"/>
    </source>
</evidence>
<sequence>MASCGSLSSLFEKPMPEKPTLIESLSSWNQILPKTHLDAAHFTEIFGELHFEGKPPFSPSLSTYKPASESFLGLSANSDKLQLCTERLGSESSDDVDDLGDREGLEIKSLHEGQSMVCNSCCVLRPRRTGEFPPPIPSIGKSGKPWVYLKSYRDGGRFLLREIRIPSHEFLHASRQDGRLKLQLVHPSELGSEGYDDDDDEEEEEEEEELEEEGEEKEEFGDDNGEY</sequence>
<accession>A0A8J5H482</accession>
<organism evidence="4 5">
    <name type="scientific">Zingiber officinale</name>
    <name type="common">Ginger</name>
    <name type="synonym">Amomum zingiber</name>
    <dbReference type="NCBI Taxonomy" id="94328"/>
    <lineage>
        <taxon>Eukaryota</taxon>
        <taxon>Viridiplantae</taxon>
        <taxon>Streptophyta</taxon>
        <taxon>Embryophyta</taxon>
        <taxon>Tracheophyta</taxon>
        <taxon>Spermatophyta</taxon>
        <taxon>Magnoliopsida</taxon>
        <taxon>Liliopsida</taxon>
        <taxon>Zingiberales</taxon>
        <taxon>Zingiberaceae</taxon>
        <taxon>Zingiber</taxon>
    </lineage>
</organism>
<protein>
    <recommendedName>
        <fullName evidence="3">FAF domain-containing protein</fullName>
    </recommendedName>
</protein>
<dbReference type="Pfam" id="PF11250">
    <property type="entry name" value="FAF"/>
    <property type="match status" value="1"/>
</dbReference>
<keyword evidence="5" id="KW-1185">Reference proteome</keyword>
<evidence type="ECO:0000256" key="2">
    <source>
        <dbReference type="SAM" id="MobiDB-lite"/>
    </source>
</evidence>
<gene>
    <name evidence="4" type="ORF">ZIOFF_021677</name>
</gene>
<feature type="region of interest" description="Disordered" evidence="2">
    <location>
        <begin position="182"/>
        <end position="227"/>
    </location>
</feature>
<evidence type="ECO:0000256" key="1">
    <source>
        <dbReference type="ARBA" id="ARBA00008690"/>
    </source>
</evidence>
<feature type="compositionally biased region" description="Acidic residues" evidence="2">
    <location>
        <begin position="194"/>
        <end position="227"/>
    </location>
</feature>
<comment type="caution">
    <text evidence="4">The sequence shown here is derived from an EMBL/GenBank/DDBJ whole genome shotgun (WGS) entry which is preliminary data.</text>
</comment>
<dbReference type="PANTHER" id="PTHR33155:SF9">
    <property type="entry name" value="FANTASTIC FOUR-LIKE PROTEIN (DUF3049)"/>
    <property type="match status" value="1"/>
</dbReference>
<dbReference type="InterPro" id="IPR021410">
    <property type="entry name" value="FAF"/>
</dbReference>
<name>A0A8J5H482_ZINOF</name>
<reference evidence="4 5" key="1">
    <citation type="submission" date="2020-08" db="EMBL/GenBank/DDBJ databases">
        <title>Plant Genome Project.</title>
        <authorList>
            <person name="Zhang R.-G."/>
        </authorList>
    </citation>
    <scope>NUCLEOTIDE SEQUENCE [LARGE SCALE GENOMIC DNA]</scope>
    <source>
        <tissue evidence="4">Rhizome</tissue>
    </source>
</reference>
<dbReference type="InterPro" id="IPR046431">
    <property type="entry name" value="FAF_dom"/>
</dbReference>
<dbReference type="OrthoDB" id="676808at2759"/>
<feature type="domain" description="FAF" evidence="3">
    <location>
        <begin position="131"/>
        <end position="184"/>
    </location>
</feature>
<proteinExistence type="inferred from homology"/>
<dbReference type="Proteomes" id="UP000734854">
    <property type="component" value="Unassembled WGS sequence"/>
</dbReference>
<evidence type="ECO:0000313" key="5">
    <source>
        <dbReference type="Proteomes" id="UP000734854"/>
    </source>
</evidence>
<evidence type="ECO:0000313" key="4">
    <source>
        <dbReference type="EMBL" id="KAG6518273.1"/>
    </source>
</evidence>